<evidence type="ECO:0000256" key="1">
    <source>
        <dbReference type="ARBA" id="ARBA00004613"/>
    </source>
</evidence>
<proteinExistence type="inferred from homology"/>
<comment type="caution">
    <text evidence="8">The sequence shown here is derived from an EMBL/GenBank/DDBJ whole genome shotgun (WGS) entry which is preliminary data.</text>
</comment>
<evidence type="ECO:0000313" key="8">
    <source>
        <dbReference type="EMBL" id="KAK7930551.1"/>
    </source>
</evidence>
<dbReference type="Gene3D" id="1.20.1250.70">
    <property type="entry name" value="Interleukin-15/Interleukin-21"/>
    <property type="match status" value="1"/>
</dbReference>
<name>A0AAW0PXM9_9GOBI</name>
<dbReference type="PRINTS" id="PR01949">
    <property type="entry name" value="INTLKN15FISH"/>
</dbReference>
<dbReference type="PANTHER" id="PTHR14356:SF3">
    <property type="entry name" value="INTERLEUKIN-15"/>
    <property type="match status" value="1"/>
</dbReference>
<accession>A0AAW0PXM9</accession>
<organism evidence="8 9">
    <name type="scientific">Mugilogobius chulae</name>
    <name type="common">yellowstripe goby</name>
    <dbReference type="NCBI Taxonomy" id="88201"/>
    <lineage>
        <taxon>Eukaryota</taxon>
        <taxon>Metazoa</taxon>
        <taxon>Chordata</taxon>
        <taxon>Craniata</taxon>
        <taxon>Vertebrata</taxon>
        <taxon>Euteleostomi</taxon>
        <taxon>Actinopterygii</taxon>
        <taxon>Neopterygii</taxon>
        <taxon>Teleostei</taxon>
        <taxon>Neoteleostei</taxon>
        <taxon>Acanthomorphata</taxon>
        <taxon>Gobiaria</taxon>
        <taxon>Gobiiformes</taxon>
        <taxon>Gobioidei</taxon>
        <taxon>Gobiidae</taxon>
        <taxon>Gobionellinae</taxon>
        <taxon>Mugilogobius</taxon>
    </lineage>
</organism>
<evidence type="ECO:0000256" key="5">
    <source>
        <dbReference type="ARBA" id="ARBA00022729"/>
    </source>
</evidence>
<keyword evidence="9" id="KW-1185">Reference proteome</keyword>
<protein>
    <recommendedName>
        <fullName evidence="7">Interleukin</fullName>
    </recommendedName>
</protein>
<dbReference type="GO" id="GO:0006955">
    <property type="term" value="P:immune response"/>
    <property type="evidence" value="ECO:0007669"/>
    <property type="project" value="InterPro"/>
</dbReference>
<evidence type="ECO:0000256" key="4">
    <source>
        <dbReference type="ARBA" id="ARBA00022525"/>
    </source>
</evidence>
<dbReference type="GO" id="GO:0005615">
    <property type="term" value="C:extracellular space"/>
    <property type="evidence" value="ECO:0007669"/>
    <property type="project" value="UniProtKB-KW"/>
</dbReference>
<dbReference type="Pfam" id="PF02372">
    <property type="entry name" value="IL15"/>
    <property type="match status" value="1"/>
</dbReference>
<dbReference type="InterPro" id="IPR020439">
    <property type="entry name" value="IL-15"/>
</dbReference>
<dbReference type="AlphaFoldDB" id="A0AAW0PXM9"/>
<dbReference type="SUPFAM" id="SSF47266">
    <property type="entry name" value="4-helical cytokines"/>
    <property type="match status" value="1"/>
</dbReference>
<dbReference type="GO" id="GO:0042102">
    <property type="term" value="P:positive regulation of T cell proliferation"/>
    <property type="evidence" value="ECO:0007669"/>
    <property type="project" value="TreeGrafter"/>
</dbReference>
<dbReference type="GO" id="GO:0042119">
    <property type="term" value="P:neutrophil activation"/>
    <property type="evidence" value="ECO:0007669"/>
    <property type="project" value="TreeGrafter"/>
</dbReference>
<dbReference type="GO" id="GO:0050778">
    <property type="term" value="P:positive regulation of immune response"/>
    <property type="evidence" value="ECO:0007669"/>
    <property type="project" value="TreeGrafter"/>
</dbReference>
<evidence type="ECO:0000256" key="6">
    <source>
        <dbReference type="ARBA" id="ARBA00023157"/>
    </source>
</evidence>
<dbReference type="InterPro" id="IPR009079">
    <property type="entry name" value="4_helix_cytokine-like_core"/>
</dbReference>
<keyword evidence="5" id="KW-0732">Signal</keyword>
<dbReference type="PANTHER" id="PTHR14356">
    <property type="entry name" value="INTERLEUKIN-15-RELATED"/>
    <property type="match status" value="1"/>
</dbReference>
<keyword evidence="4" id="KW-0964">Secreted</keyword>
<dbReference type="Proteomes" id="UP001460270">
    <property type="component" value="Unassembled WGS sequence"/>
</dbReference>
<dbReference type="GO" id="GO:0005126">
    <property type="term" value="F:cytokine receptor binding"/>
    <property type="evidence" value="ECO:0007669"/>
    <property type="project" value="InterPro"/>
</dbReference>
<dbReference type="PRINTS" id="PR01930">
    <property type="entry name" value="INTRLEUKIN15"/>
</dbReference>
<dbReference type="InterPro" id="IPR003443">
    <property type="entry name" value="IL-15/IL-21_fam"/>
</dbReference>
<evidence type="ECO:0000256" key="2">
    <source>
        <dbReference type="ARBA" id="ARBA00006050"/>
    </source>
</evidence>
<dbReference type="GO" id="GO:0005125">
    <property type="term" value="F:cytokine activity"/>
    <property type="evidence" value="ECO:0007669"/>
    <property type="project" value="UniProtKB-KW"/>
</dbReference>
<evidence type="ECO:0000256" key="7">
    <source>
        <dbReference type="RuleBase" id="RU003453"/>
    </source>
</evidence>
<gene>
    <name evidence="8" type="ORF">WMY93_006946</name>
</gene>
<dbReference type="EMBL" id="JBBPFD010000004">
    <property type="protein sequence ID" value="KAK7930551.1"/>
    <property type="molecule type" value="Genomic_DNA"/>
</dbReference>
<comment type="subcellular location">
    <subcellularLocation>
        <location evidence="1">Secreted</location>
    </subcellularLocation>
</comment>
<evidence type="ECO:0000256" key="3">
    <source>
        <dbReference type="ARBA" id="ARBA00022514"/>
    </source>
</evidence>
<dbReference type="InterPro" id="IPR020410">
    <property type="entry name" value="IL-15_fish"/>
</dbReference>
<keyword evidence="6" id="KW-1015">Disulfide bond</keyword>
<dbReference type="GO" id="GO:0001819">
    <property type="term" value="P:positive regulation of cytokine production"/>
    <property type="evidence" value="ECO:0007669"/>
    <property type="project" value="TreeGrafter"/>
</dbReference>
<reference evidence="9" key="1">
    <citation type="submission" date="2024-04" db="EMBL/GenBank/DDBJ databases">
        <title>Salinicola lusitanus LLJ914,a marine bacterium isolated from the Okinawa Trough.</title>
        <authorList>
            <person name="Li J."/>
        </authorList>
    </citation>
    <scope>NUCLEOTIDE SEQUENCE [LARGE SCALE GENOMIC DNA]</scope>
</reference>
<keyword evidence="3 7" id="KW-0202">Cytokine</keyword>
<sequence>MRTLPLTGHPTCPGQAQKIVLLQLILSLCTEGHRRPVWSWLLILNVLCSLTWADTGPDLDYQYIQGCLEGLKDSIQVRAGTTSLLSYFHMFVFKQSTSDSYCMWLHLNASNRSSVPLKQKSDAKLYTPSVNEIKSNCESWSLKCYMMELEMVMNEEGLSPDKDNVKCILDFANNISSDIGSCPPCEATALRSITAFLENLESFLQKLEGENAQDKR</sequence>
<evidence type="ECO:0000313" key="9">
    <source>
        <dbReference type="Proteomes" id="UP001460270"/>
    </source>
</evidence>
<comment type="similarity">
    <text evidence="2 7">Belongs to the IL-15/IL-21 family.</text>
</comment>